<dbReference type="SUPFAM" id="SSF57756">
    <property type="entry name" value="Retrovirus zinc finger-like domains"/>
    <property type="match status" value="1"/>
</dbReference>
<dbReference type="GO" id="GO:0003676">
    <property type="term" value="F:nucleic acid binding"/>
    <property type="evidence" value="ECO:0007669"/>
    <property type="project" value="InterPro"/>
</dbReference>
<dbReference type="AlphaFoldDB" id="A0A9J6DKK9"/>
<protein>
    <recommendedName>
        <fullName evidence="4">CCHC-type domain-containing protein</fullName>
    </recommendedName>
</protein>
<reference evidence="2" key="2">
    <citation type="submission" date="2021-09" db="EMBL/GenBank/DDBJ databases">
        <authorList>
            <person name="Jia N."/>
            <person name="Wang J."/>
            <person name="Shi W."/>
            <person name="Du L."/>
            <person name="Sun Y."/>
            <person name="Zhan W."/>
            <person name="Jiang J."/>
            <person name="Wang Q."/>
            <person name="Zhang B."/>
            <person name="Ji P."/>
            <person name="Sakyi L.B."/>
            <person name="Cui X."/>
            <person name="Yuan T."/>
            <person name="Jiang B."/>
            <person name="Yang W."/>
            <person name="Lam T.T.-Y."/>
            <person name="Chang Q."/>
            <person name="Ding S."/>
            <person name="Wang X."/>
            <person name="Zhu J."/>
            <person name="Ruan X."/>
            <person name="Zhao L."/>
            <person name="Wei J."/>
            <person name="Que T."/>
            <person name="Du C."/>
            <person name="Cheng J."/>
            <person name="Dai P."/>
            <person name="Han X."/>
            <person name="Huang E."/>
            <person name="Gao Y."/>
            <person name="Liu J."/>
            <person name="Shao H."/>
            <person name="Ye R."/>
            <person name="Li L."/>
            <person name="Wei W."/>
            <person name="Wang X."/>
            <person name="Wang C."/>
            <person name="Huo Q."/>
            <person name="Li W."/>
            <person name="Guo W."/>
            <person name="Chen H."/>
            <person name="Chen S."/>
            <person name="Zhou L."/>
            <person name="Zhou L."/>
            <person name="Ni X."/>
            <person name="Tian J."/>
            <person name="Zhou Y."/>
            <person name="Sheng Y."/>
            <person name="Liu T."/>
            <person name="Pan Y."/>
            <person name="Xia L."/>
            <person name="Li J."/>
            <person name="Zhao F."/>
            <person name="Cao W."/>
        </authorList>
    </citation>
    <scope>NUCLEOTIDE SEQUENCE</scope>
    <source>
        <strain evidence="2">Rmic-2018</strain>
        <tissue evidence="2">Larvae</tissue>
    </source>
</reference>
<feature type="compositionally biased region" description="Basic and acidic residues" evidence="1">
    <location>
        <begin position="268"/>
        <end position="277"/>
    </location>
</feature>
<evidence type="ECO:0008006" key="4">
    <source>
        <dbReference type="Google" id="ProtNLM"/>
    </source>
</evidence>
<feature type="region of interest" description="Disordered" evidence="1">
    <location>
        <begin position="247"/>
        <end position="387"/>
    </location>
</feature>
<feature type="compositionally biased region" description="Basic and acidic residues" evidence="1">
    <location>
        <begin position="363"/>
        <end position="387"/>
    </location>
</feature>
<dbReference type="EMBL" id="JABSTU010000009">
    <property type="protein sequence ID" value="KAH8022547.1"/>
    <property type="molecule type" value="Genomic_DNA"/>
</dbReference>
<evidence type="ECO:0000256" key="1">
    <source>
        <dbReference type="SAM" id="MobiDB-lite"/>
    </source>
</evidence>
<evidence type="ECO:0000313" key="2">
    <source>
        <dbReference type="EMBL" id="KAH8022547.1"/>
    </source>
</evidence>
<keyword evidence="3" id="KW-1185">Reference proteome</keyword>
<evidence type="ECO:0000313" key="3">
    <source>
        <dbReference type="Proteomes" id="UP000821866"/>
    </source>
</evidence>
<dbReference type="Proteomes" id="UP000821866">
    <property type="component" value="Chromosome 7"/>
</dbReference>
<accession>A0A9J6DKK9</accession>
<name>A0A9J6DKK9_RHIMP</name>
<dbReference type="InterPro" id="IPR036875">
    <property type="entry name" value="Znf_CCHC_sf"/>
</dbReference>
<dbReference type="GO" id="GO:0008270">
    <property type="term" value="F:zinc ion binding"/>
    <property type="evidence" value="ECO:0007669"/>
    <property type="project" value="InterPro"/>
</dbReference>
<dbReference type="VEuPathDB" id="VectorBase:LOC119169853"/>
<gene>
    <name evidence="2" type="ORF">HPB51_025259</name>
</gene>
<reference evidence="2" key="1">
    <citation type="journal article" date="2020" name="Cell">
        <title>Large-Scale Comparative Analyses of Tick Genomes Elucidate Their Genetic Diversity and Vector Capacities.</title>
        <authorList>
            <consortium name="Tick Genome and Microbiome Consortium (TIGMIC)"/>
            <person name="Jia N."/>
            <person name="Wang J."/>
            <person name="Shi W."/>
            <person name="Du L."/>
            <person name="Sun Y."/>
            <person name="Zhan W."/>
            <person name="Jiang J.F."/>
            <person name="Wang Q."/>
            <person name="Zhang B."/>
            <person name="Ji P."/>
            <person name="Bell-Sakyi L."/>
            <person name="Cui X.M."/>
            <person name="Yuan T.T."/>
            <person name="Jiang B.G."/>
            <person name="Yang W.F."/>
            <person name="Lam T.T."/>
            <person name="Chang Q.C."/>
            <person name="Ding S.J."/>
            <person name="Wang X.J."/>
            <person name="Zhu J.G."/>
            <person name="Ruan X.D."/>
            <person name="Zhao L."/>
            <person name="Wei J.T."/>
            <person name="Ye R.Z."/>
            <person name="Que T.C."/>
            <person name="Du C.H."/>
            <person name="Zhou Y.H."/>
            <person name="Cheng J.X."/>
            <person name="Dai P.F."/>
            <person name="Guo W.B."/>
            <person name="Han X.H."/>
            <person name="Huang E.J."/>
            <person name="Li L.F."/>
            <person name="Wei W."/>
            <person name="Gao Y.C."/>
            <person name="Liu J.Z."/>
            <person name="Shao H.Z."/>
            <person name="Wang X."/>
            <person name="Wang C.C."/>
            <person name="Yang T.C."/>
            <person name="Huo Q.B."/>
            <person name="Li W."/>
            <person name="Chen H.Y."/>
            <person name="Chen S.E."/>
            <person name="Zhou L.G."/>
            <person name="Ni X.B."/>
            <person name="Tian J.H."/>
            <person name="Sheng Y."/>
            <person name="Liu T."/>
            <person name="Pan Y.S."/>
            <person name="Xia L.Y."/>
            <person name="Li J."/>
            <person name="Zhao F."/>
            <person name="Cao W.C."/>
        </authorList>
    </citation>
    <scope>NUCLEOTIDE SEQUENCE</scope>
    <source>
        <strain evidence="2">Rmic-2018</strain>
    </source>
</reference>
<organism evidence="2 3">
    <name type="scientific">Rhipicephalus microplus</name>
    <name type="common">Cattle tick</name>
    <name type="synonym">Boophilus microplus</name>
    <dbReference type="NCBI Taxonomy" id="6941"/>
    <lineage>
        <taxon>Eukaryota</taxon>
        <taxon>Metazoa</taxon>
        <taxon>Ecdysozoa</taxon>
        <taxon>Arthropoda</taxon>
        <taxon>Chelicerata</taxon>
        <taxon>Arachnida</taxon>
        <taxon>Acari</taxon>
        <taxon>Parasitiformes</taxon>
        <taxon>Ixodida</taxon>
        <taxon>Ixodoidea</taxon>
        <taxon>Ixodidae</taxon>
        <taxon>Rhipicephalinae</taxon>
        <taxon>Rhipicephalus</taxon>
        <taxon>Boophilus</taxon>
    </lineage>
</organism>
<proteinExistence type="predicted"/>
<comment type="caution">
    <text evidence="2">The sequence shown here is derived from an EMBL/GenBank/DDBJ whole genome shotgun (WGS) entry which is preliminary data.</text>
</comment>
<sequence length="387" mass="43163">MERRNRNKDDNYHFILPQMTKLMLVTNTVFLHVDVRARPYNVENFRDVITPTSLLPGVVSLHAHQINHLWAVTFNDAAPTKRLLALKQHRVKGRRCVVVDPQDELVKLRLRWLLHCVSDEDVKTAFVNFGKVVEGRCETWRILEMADQCSTTMTVLPKLKGGYNVERLPHPLHVDGELALFVAHGRSMWCVRCQGTGHVHRECEVPLFSRCRCLGHVEADCVRTYASATRTAKNEGVAEHVMDVAETEEAAEGTRNPVVLAKTGHSSSGDESKEAEAPRNWTAPAIAPSADDPERALKEGVPAVKVDDTEAQGEPSDCEDVSVTSATLKRVRNEIKTSTVNSEEPPGKTAQGRRWNLKPKTNIHADQRLSDQPNKENAGKQDDRGGG</sequence>